<organism evidence="1 2">
    <name type="scientific">Taklimakanibacter albus</name>
    <dbReference type="NCBI Taxonomy" id="2800327"/>
    <lineage>
        <taxon>Bacteria</taxon>
        <taxon>Pseudomonadati</taxon>
        <taxon>Pseudomonadota</taxon>
        <taxon>Alphaproteobacteria</taxon>
        <taxon>Hyphomicrobiales</taxon>
        <taxon>Aestuariivirgaceae</taxon>
        <taxon>Taklimakanibacter</taxon>
    </lineage>
</organism>
<sequence length="398" mass="42395">MSDRLASSAARRPPFLILVTVSAIGPLALNIFMPSMPGLQATFGVPYGTVQLTLTLYLIGLAVCQLFYGPLSDRYGRRPLLLAGLALFVIASIASALATTIETLIAARLVQALGGASGIVLSRAIVRDLYQGEKAASVLGYITMAWVLAPMIAPAIGGYLDQLWGFRSSFVLLALIGALTLAVAWFTLHETNINRRTDGRLWQSAHYGRIFASGQFRGYATSLAFASAVFFTFLAFAPFLTVNIMGRSAMEYALWFIPVSVGYMIGNYCSGRYSERIGNDQMVLIGNSLTFAGATLCLVLALMGFLTPAAIFLPMLLCALGNGLTIPNGTVRAISIDPRLFGTAAGLLGFLQMGVSAVISQGVGSAQDHHFMIGYWVLAICAGLSALAHLAMLAKARR</sequence>
<evidence type="ECO:0000313" key="1">
    <source>
        <dbReference type="EMBL" id="MBK1867402.1"/>
    </source>
</evidence>
<gene>
    <name evidence="1" type="ORF">JHL16_13685</name>
</gene>
<proteinExistence type="predicted"/>
<accession>A0ACC5R419</accession>
<name>A0ACC5R419_9HYPH</name>
<comment type="caution">
    <text evidence="1">The sequence shown here is derived from an EMBL/GenBank/DDBJ whole genome shotgun (WGS) entry which is preliminary data.</text>
</comment>
<dbReference type="Proteomes" id="UP000616151">
    <property type="component" value="Unassembled WGS sequence"/>
</dbReference>
<protein>
    <submittedName>
        <fullName evidence="1">Multidrug effflux MFS transporter</fullName>
    </submittedName>
</protein>
<dbReference type="EMBL" id="JAENHL010000007">
    <property type="protein sequence ID" value="MBK1867402.1"/>
    <property type="molecule type" value="Genomic_DNA"/>
</dbReference>
<reference evidence="1" key="1">
    <citation type="submission" date="2021-01" db="EMBL/GenBank/DDBJ databases">
        <authorList>
            <person name="Sun Q."/>
        </authorList>
    </citation>
    <scope>NUCLEOTIDE SEQUENCE</scope>
    <source>
        <strain evidence="1">YIM B02566</strain>
    </source>
</reference>
<evidence type="ECO:0000313" key="2">
    <source>
        <dbReference type="Proteomes" id="UP000616151"/>
    </source>
</evidence>
<keyword evidence="2" id="KW-1185">Reference proteome</keyword>